<evidence type="ECO:0008006" key="2">
    <source>
        <dbReference type="Google" id="ProtNLM"/>
    </source>
</evidence>
<dbReference type="EMBL" id="UINC01061833">
    <property type="protein sequence ID" value="SVB87828.1"/>
    <property type="molecule type" value="Genomic_DNA"/>
</dbReference>
<dbReference type="AlphaFoldDB" id="A0A382HKJ5"/>
<name>A0A382HKJ5_9ZZZZ</name>
<protein>
    <recommendedName>
        <fullName evidence="2">Fe2OG dioxygenase domain-containing protein</fullName>
    </recommendedName>
</protein>
<reference evidence="1" key="1">
    <citation type="submission" date="2018-05" db="EMBL/GenBank/DDBJ databases">
        <authorList>
            <person name="Lanie J.A."/>
            <person name="Ng W.-L."/>
            <person name="Kazmierczak K.M."/>
            <person name="Andrzejewski T.M."/>
            <person name="Davidsen T.M."/>
            <person name="Wayne K.J."/>
            <person name="Tettelin H."/>
            <person name="Glass J.I."/>
            <person name="Rusch D."/>
            <person name="Podicherti R."/>
            <person name="Tsui H.-C.T."/>
            <person name="Winkler M.E."/>
        </authorList>
    </citation>
    <scope>NUCLEOTIDE SEQUENCE</scope>
</reference>
<organism evidence="1">
    <name type="scientific">marine metagenome</name>
    <dbReference type="NCBI Taxonomy" id="408172"/>
    <lineage>
        <taxon>unclassified sequences</taxon>
        <taxon>metagenomes</taxon>
        <taxon>ecological metagenomes</taxon>
    </lineage>
</organism>
<gene>
    <name evidence="1" type="ORF">METZ01_LOCUS240682</name>
</gene>
<dbReference type="InterPro" id="IPR012668">
    <property type="entry name" value="CHP02466"/>
</dbReference>
<dbReference type="Pfam" id="PF13759">
    <property type="entry name" value="2OG-FeII_Oxy_5"/>
    <property type="match status" value="1"/>
</dbReference>
<evidence type="ECO:0000313" key="1">
    <source>
        <dbReference type="EMBL" id="SVB87828.1"/>
    </source>
</evidence>
<proteinExistence type="predicted"/>
<accession>A0A382HKJ5</accession>
<sequence length="197" mass="22558">MRIEAPFYVPFIIADCSFIEEIYSDLNAVIMAEHNKKPFEVEGSHSYDKQLKQDITESAPNFHTNQDYSVQKLFQWFNSTIEEARNKLNMKKSCEIYDSWFHVAKKGGYHNIHSHPGVPIAGIFYLDDGGSDIGNSFVNPIPGYVDHKSSPWCKQTFVSKATKGRLVLFPGWILHSAMPHQGDKLRIVLAFNTRYIN</sequence>
<dbReference type="Gene3D" id="2.60.120.620">
    <property type="entry name" value="q2cbj1_9rhob like domain"/>
    <property type="match status" value="1"/>
</dbReference>